<evidence type="ECO:0008006" key="5">
    <source>
        <dbReference type="Google" id="ProtNLM"/>
    </source>
</evidence>
<dbReference type="Proteomes" id="UP000251144">
    <property type="component" value="Unassembled WGS sequence"/>
</dbReference>
<dbReference type="EMBL" id="PRLB01000011">
    <property type="protein sequence ID" value="RAW53438.1"/>
    <property type="molecule type" value="Genomic_DNA"/>
</dbReference>
<evidence type="ECO:0000256" key="2">
    <source>
        <dbReference type="SAM" id="SignalP"/>
    </source>
</evidence>
<feature type="compositionally biased region" description="Acidic residues" evidence="1">
    <location>
        <begin position="257"/>
        <end position="271"/>
    </location>
</feature>
<evidence type="ECO:0000313" key="4">
    <source>
        <dbReference type="Proteomes" id="UP000251144"/>
    </source>
</evidence>
<name>A0A329TXR3_9FIRM</name>
<accession>A0A329TXR3</accession>
<feature type="compositionally biased region" description="Acidic residues" evidence="1">
    <location>
        <begin position="192"/>
        <end position="205"/>
    </location>
</feature>
<evidence type="ECO:0000313" key="3">
    <source>
        <dbReference type="EMBL" id="RAW53438.1"/>
    </source>
</evidence>
<dbReference type="OrthoDB" id="9802773at2"/>
<evidence type="ECO:0000256" key="1">
    <source>
        <dbReference type="SAM" id="MobiDB-lite"/>
    </source>
</evidence>
<keyword evidence="2" id="KW-0732">Signal</keyword>
<feature type="compositionally biased region" description="Acidic residues" evidence="1">
    <location>
        <begin position="238"/>
        <end position="247"/>
    </location>
</feature>
<feature type="compositionally biased region" description="Acidic residues" evidence="1">
    <location>
        <begin position="486"/>
        <end position="495"/>
    </location>
</feature>
<reference evidence="3 4" key="1">
    <citation type="submission" date="2018-02" db="EMBL/GenBank/DDBJ databases">
        <title>Complete genome sequencing of Faecalibacterium prausnitzii strains isolated from the human gut.</title>
        <authorList>
            <person name="Fitzgerald B.C."/>
            <person name="Shkoporov A.N."/>
            <person name="Ross P.R."/>
            <person name="Hill C."/>
        </authorList>
    </citation>
    <scope>NUCLEOTIDE SEQUENCE [LARGE SCALE GENOMIC DNA]</scope>
    <source>
        <strain evidence="3 4">APC942/32-1</strain>
    </source>
</reference>
<dbReference type="RefSeq" id="WP_158401408.1">
    <property type="nucleotide sequence ID" value="NZ_PRLB01000011.1"/>
</dbReference>
<protein>
    <recommendedName>
        <fullName evidence="5">Repeat protein</fullName>
    </recommendedName>
</protein>
<feature type="signal peptide" evidence="2">
    <location>
        <begin position="1"/>
        <end position="33"/>
    </location>
</feature>
<dbReference type="AlphaFoldDB" id="A0A329TXR3"/>
<organism evidence="3 4">
    <name type="scientific">Faecalibacterium prausnitzii</name>
    <dbReference type="NCBI Taxonomy" id="853"/>
    <lineage>
        <taxon>Bacteria</taxon>
        <taxon>Bacillati</taxon>
        <taxon>Bacillota</taxon>
        <taxon>Clostridia</taxon>
        <taxon>Eubacteriales</taxon>
        <taxon>Oscillospiraceae</taxon>
        <taxon>Faecalibacterium</taxon>
    </lineage>
</organism>
<feature type="region of interest" description="Disordered" evidence="1">
    <location>
        <begin position="192"/>
        <end position="300"/>
    </location>
</feature>
<dbReference type="PROSITE" id="PS51257">
    <property type="entry name" value="PROKAR_LIPOPROTEIN"/>
    <property type="match status" value="1"/>
</dbReference>
<feature type="region of interest" description="Disordered" evidence="1">
    <location>
        <begin position="470"/>
        <end position="495"/>
    </location>
</feature>
<feature type="compositionally biased region" description="Polar residues" evidence="1">
    <location>
        <begin position="282"/>
        <end position="297"/>
    </location>
</feature>
<gene>
    <name evidence="3" type="ORF">C4N26_10890</name>
</gene>
<sequence length="550" mass="61503">MRNRLERRRLTLRAAALCIVLVLLCGCLLPAFAEGPERTDSVPDQTWDEEIEDEPAWDEEEDIRTDEPVLLPAEGGIPVVVDGLDDIGLPDETPTPDSGAVKADEHVERTYLFWLSESDEADGGLPYAEQTVGSGEELLMPEEPEVEGKSFRFWYSRDDEGTAIRFMPDEGPLWPEADSECSLYACFIDDEAQQEESVSDEEEDIAVLPELSEERPAAEEETPPDEAEQPEKGRSPEEDADLADDSVAEDKNALPADELDEDAPGWEDWTQEESAAVFLLKTPTSRPGSNDPSQWAPDNSECKWVGKVKTYGAAWEDNGKNILTNVSDYVVSWPDGATGDAWSLKPGDDYWDEVVDEIWDEYKDTIEEATGVEGLTQEDLESIVVTPYKISRSNGTEPDKHIDCIISVKSRKNFTARFNVRAPGEDDYSIRESREYQSGERVEETTADIEKEIDIGGARYVFDGWYKELPGSVTDEPDPKEKVSQDEWEEGYEPTDEELENGVVNFYAHYVLADIDPDTGVETDFFGLPLMLCAGAAVLGCKNRKKEEDK</sequence>
<comment type="caution">
    <text evidence="3">The sequence shown here is derived from an EMBL/GenBank/DDBJ whole genome shotgun (WGS) entry which is preliminary data.</text>
</comment>
<feature type="chain" id="PRO_5016254286" description="Repeat protein" evidence="2">
    <location>
        <begin position="34"/>
        <end position="550"/>
    </location>
</feature>
<feature type="compositionally biased region" description="Acidic residues" evidence="1">
    <location>
        <begin position="219"/>
        <end position="228"/>
    </location>
</feature>
<dbReference type="Pfam" id="PF09479">
    <property type="entry name" value="Flg_new"/>
    <property type="match status" value="1"/>
</dbReference>
<proteinExistence type="predicted"/>
<dbReference type="InterPro" id="IPR013378">
    <property type="entry name" value="InlB-like_B-rpt"/>
</dbReference>